<sequence length="135" mass="15479">MENQNPRELEAGTYLEKHRVLDLLDNMTSMLIFGRPDDPKTFLIQQLEKLKIAKQSGMYYPCLFDDSNLTSIFGMLDPTKRGFITREQFVEALSTLGVKNFDEYPPGSEVNKITLDTFLRESKQGLTKSSSTFKQ</sequence>
<dbReference type="STRING" id="7719.ENSCINP00000026944"/>
<dbReference type="InterPro" id="IPR039879">
    <property type="entry name" value="EFC10"/>
</dbReference>
<dbReference type="HOGENOM" id="CLU_141721_0_0_1"/>
<dbReference type="InterPro" id="IPR056587">
    <property type="entry name" value="EF_EFCAB10_C"/>
</dbReference>
<reference evidence="2" key="3">
    <citation type="submission" date="2025-09" db="UniProtKB">
        <authorList>
            <consortium name="Ensembl"/>
        </authorList>
    </citation>
    <scope>IDENTIFICATION</scope>
</reference>
<dbReference type="InterPro" id="IPR002048">
    <property type="entry name" value="EF_hand_dom"/>
</dbReference>
<dbReference type="GeneTree" id="ENSGT00940000154487"/>
<dbReference type="Ensembl" id="ENSCINT00000027190.2">
    <property type="protein sequence ID" value="ENSCINP00000026944.2"/>
    <property type="gene ID" value="ENSCING00000015057.2"/>
</dbReference>
<dbReference type="SUPFAM" id="SSF47473">
    <property type="entry name" value="EF-hand"/>
    <property type="match status" value="1"/>
</dbReference>
<accession>F6S817</accession>
<reference evidence="2" key="2">
    <citation type="submission" date="2025-08" db="UniProtKB">
        <authorList>
            <consortium name="Ensembl"/>
        </authorList>
    </citation>
    <scope>IDENTIFICATION</scope>
</reference>
<dbReference type="InParanoid" id="F6S817"/>
<dbReference type="PANTHER" id="PTHR21847">
    <property type="entry name" value="EF-HAND CALCIUM-BINDING DOMAIN-CONTAINING PROTEIN 10"/>
    <property type="match status" value="1"/>
</dbReference>
<evidence type="ECO:0000259" key="1">
    <source>
        <dbReference type="PROSITE" id="PS50222"/>
    </source>
</evidence>
<dbReference type="SUPFAM" id="SSF47391">
    <property type="entry name" value="Dimerization-anchoring domain of cAMP-dependent PK regulatory subunit"/>
    <property type="match status" value="1"/>
</dbReference>
<proteinExistence type="predicted"/>
<name>F6S817_CIOIN</name>
<dbReference type="OMA" id="SMLLFYR"/>
<dbReference type="Proteomes" id="UP000008144">
    <property type="component" value="Unassembled WGS sequence"/>
</dbReference>
<reference evidence="3" key="1">
    <citation type="journal article" date="2002" name="Science">
        <title>The draft genome of Ciona intestinalis: insights into chordate and vertebrate origins.</title>
        <authorList>
            <person name="Dehal P."/>
            <person name="Satou Y."/>
            <person name="Campbell R.K."/>
            <person name="Chapman J."/>
            <person name="Degnan B."/>
            <person name="De Tomaso A."/>
            <person name="Davidson B."/>
            <person name="Di Gregorio A."/>
            <person name="Gelpke M."/>
            <person name="Goodstein D.M."/>
            <person name="Harafuji N."/>
            <person name="Hastings K.E."/>
            <person name="Ho I."/>
            <person name="Hotta K."/>
            <person name="Huang W."/>
            <person name="Kawashima T."/>
            <person name="Lemaire P."/>
            <person name="Martinez D."/>
            <person name="Meinertzhagen I.A."/>
            <person name="Necula S."/>
            <person name="Nonaka M."/>
            <person name="Putnam N."/>
            <person name="Rash S."/>
            <person name="Saiga H."/>
            <person name="Satake M."/>
            <person name="Terry A."/>
            <person name="Yamada L."/>
            <person name="Wang H.G."/>
            <person name="Awazu S."/>
            <person name="Azumi K."/>
            <person name="Boore J."/>
            <person name="Branno M."/>
            <person name="Chin-Bow S."/>
            <person name="DeSantis R."/>
            <person name="Doyle S."/>
            <person name="Francino P."/>
            <person name="Keys D.N."/>
            <person name="Haga S."/>
            <person name="Hayashi H."/>
            <person name="Hino K."/>
            <person name="Imai K.S."/>
            <person name="Inaba K."/>
            <person name="Kano S."/>
            <person name="Kobayashi K."/>
            <person name="Kobayashi M."/>
            <person name="Lee B.I."/>
            <person name="Makabe K.W."/>
            <person name="Manohar C."/>
            <person name="Matassi G."/>
            <person name="Medina M."/>
            <person name="Mochizuki Y."/>
            <person name="Mount S."/>
            <person name="Morishita T."/>
            <person name="Miura S."/>
            <person name="Nakayama A."/>
            <person name="Nishizaka S."/>
            <person name="Nomoto H."/>
            <person name="Ohta F."/>
            <person name="Oishi K."/>
            <person name="Rigoutsos I."/>
            <person name="Sano M."/>
            <person name="Sasaki A."/>
            <person name="Sasakura Y."/>
            <person name="Shoguchi E."/>
            <person name="Shin-i T."/>
            <person name="Spagnuolo A."/>
            <person name="Stainier D."/>
            <person name="Suzuki M.M."/>
            <person name="Tassy O."/>
            <person name="Takatori N."/>
            <person name="Tokuoka M."/>
            <person name="Yagi K."/>
            <person name="Yoshizaki F."/>
            <person name="Wada S."/>
            <person name="Zhang C."/>
            <person name="Hyatt P.D."/>
            <person name="Larimer F."/>
            <person name="Detter C."/>
            <person name="Doggett N."/>
            <person name="Glavina T."/>
            <person name="Hawkins T."/>
            <person name="Richardson P."/>
            <person name="Lucas S."/>
            <person name="Kohara Y."/>
            <person name="Levine M."/>
            <person name="Satoh N."/>
            <person name="Rokhsar D.S."/>
        </authorList>
    </citation>
    <scope>NUCLEOTIDE SEQUENCE [LARGE SCALE GENOMIC DNA]</scope>
</reference>
<dbReference type="InterPro" id="IPR049760">
    <property type="entry name" value="DD_EFCAB10"/>
</dbReference>
<dbReference type="PANTHER" id="PTHR21847:SF1">
    <property type="entry name" value="EF-HAND CALCIUM-BINDING DOMAIN-CONTAINING PROTEIN 10"/>
    <property type="match status" value="1"/>
</dbReference>
<dbReference type="PROSITE" id="PS50222">
    <property type="entry name" value="EF_HAND_2"/>
    <property type="match status" value="1"/>
</dbReference>
<feature type="domain" description="EF-hand" evidence="1">
    <location>
        <begin position="64"/>
        <end position="99"/>
    </location>
</feature>
<keyword evidence="3" id="KW-1185">Reference proteome</keyword>
<evidence type="ECO:0000313" key="2">
    <source>
        <dbReference type="Ensembl" id="ENSCINP00000026944.2"/>
    </source>
</evidence>
<evidence type="ECO:0000313" key="3">
    <source>
        <dbReference type="Proteomes" id="UP000008144"/>
    </source>
</evidence>
<organism evidence="2 3">
    <name type="scientific">Ciona intestinalis</name>
    <name type="common">Transparent sea squirt</name>
    <name type="synonym">Ascidia intestinalis</name>
    <dbReference type="NCBI Taxonomy" id="7719"/>
    <lineage>
        <taxon>Eukaryota</taxon>
        <taxon>Metazoa</taxon>
        <taxon>Chordata</taxon>
        <taxon>Tunicata</taxon>
        <taxon>Ascidiacea</taxon>
        <taxon>Phlebobranchia</taxon>
        <taxon>Cionidae</taxon>
        <taxon>Ciona</taxon>
    </lineage>
</organism>
<dbReference type="InterPro" id="IPR011992">
    <property type="entry name" value="EF-hand-dom_pair"/>
</dbReference>
<dbReference type="Pfam" id="PF24548">
    <property type="entry name" value="EF_EFCAB10_C"/>
    <property type="match status" value="1"/>
</dbReference>
<dbReference type="Gene3D" id="1.20.890.10">
    <property type="entry name" value="cAMP-dependent protein kinase regulatory subunit, dimerization-anchoring domain"/>
    <property type="match status" value="1"/>
</dbReference>
<dbReference type="GO" id="GO:0005509">
    <property type="term" value="F:calcium ion binding"/>
    <property type="evidence" value="ECO:0007669"/>
    <property type="project" value="InterPro"/>
</dbReference>
<dbReference type="CDD" id="cd22976">
    <property type="entry name" value="DD_EFCAB10"/>
    <property type="match status" value="1"/>
</dbReference>
<protein>
    <recommendedName>
        <fullName evidence="1">EF-hand domain-containing protein</fullName>
    </recommendedName>
</protein>
<dbReference type="AlphaFoldDB" id="F6S817"/>